<gene>
    <name evidence="3" type="ORF">POG00_06335</name>
</gene>
<accession>A0AAW6FS83</accession>
<evidence type="ECO:0000313" key="3">
    <source>
        <dbReference type="EMBL" id="MDC0828330.1"/>
    </source>
</evidence>
<proteinExistence type="predicted"/>
<evidence type="ECO:0000259" key="1">
    <source>
        <dbReference type="Pfam" id="PF06114"/>
    </source>
</evidence>
<dbReference type="Gene3D" id="1.10.10.2910">
    <property type="match status" value="1"/>
</dbReference>
<protein>
    <submittedName>
        <fullName evidence="3">ArdC-like ssDNA-binding domain-containing protein</fullName>
    </submittedName>
</protein>
<evidence type="ECO:0000259" key="2">
    <source>
        <dbReference type="Pfam" id="PF08401"/>
    </source>
</evidence>
<dbReference type="InterPro" id="IPR010359">
    <property type="entry name" value="IrrE_HExxH"/>
</dbReference>
<feature type="domain" description="N-terminal" evidence="2">
    <location>
        <begin position="18"/>
        <end position="115"/>
    </location>
</feature>
<comment type="caution">
    <text evidence="3">The sequence shown here is derived from an EMBL/GenBank/DDBJ whole genome shotgun (WGS) entry which is preliminary data.</text>
</comment>
<name>A0AAW6FS83_9FIRM</name>
<reference evidence="3" key="1">
    <citation type="submission" date="2023-01" db="EMBL/GenBank/DDBJ databases">
        <title>Human gut microbiome strain richness.</title>
        <authorList>
            <person name="Chen-Liaw A."/>
        </authorList>
    </citation>
    <scope>NUCLEOTIDE SEQUENCE</scope>
    <source>
        <strain evidence="3">D55st1_G4_D55t1_190419</strain>
    </source>
</reference>
<dbReference type="Pfam" id="PF06114">
    <property type="entry name" value="Peptidase_M78"/>
    <property type="match status" value="1"/>
</dbReference>
<dbReference type="Proteomes" id="UP001220658">
    <property type="component" value="Unassembled WGS sequence"/>
</dbReference>
<dbReference type="EMBL" id="JAQNCK010000015">
    <property type="protein sequence ID" value="MDC0828330.1"/>
    <property type="molecule type" value="Genomic_DNA"/>
</dbReference>
<dbReference type="RefSeq" id="WP_195191400.1">
    <property type="nucleotide sequence ID" value="NZ_JADMUL010000019.1"/>
</dbReference>
<dbReference type="Pfam" id="PF08401">
    <property type="entry name" value="ArdcN"/>
    <property type="match status" value="1"/>
</dbReference>
<organism evidence="3 4">
    <name type="scientific">Faecalitalea cylindroides</name>
    <dbReference type="NCBI Taxonomy" id="39483"/>
    <lineage>
        <taxon>Bacteria</taxon>
        <taxon>Bacillati</taxon>
        <taxon>Bacillota</taxon>
        <taxon>Erysipelotrichia</taxon>
        <taxon>Erysipelotrichales</taxon>
        <taxon>Erysipelotrichaceae</taxon>
        <taxon>Faecalitalea</taxon>
    </lineage>
</organism>
<dbReference type="AlphaFoldDB" id="A0AAW6FS83"/>
<feature type="domain" description="IrrE N-terminal-like" evidence="1">
    <location>
        <begin position="178"/>
        <end position="246"/>
    </location>
</feature>
<dbReference type="InterPro" id="IPR013610">
    <property type="entry name" value="ArdC_N"/>
</dbReference>
<evidence type="ECO:0000313" key="4">
    <source>
        <dbReference type="Proteomes" id="UP001220658"/>
    </source>
</evidence>
<dbReference type="GO" id="GO:0003697">
    <property type="term" value="F:single-stranded DNA binding"/>
    <property type="evidence" value="ECO:0007669"/>
    <property type="project" value="InterPro"/>
</dbReference>
<sequence length="300" mass="34661">MKKYTSKTNEQKKQELDELSEKLVQGIKGYLESDNYKELLNNMNKFHSYSLQNCLLIGLQCPNASLVTTYPKWRKLNKQVKKGEHGIKIFVPIRKVLNIETKQKDENGNVLKDEFGNEIIHTEQKTYLKYKIGHVFDVSQTEQMEGKEEVILSPVKMLKEDVEKFDTMFNILKSISPVDIRIEKIENSANGYYSDLEKLIVVDEGMSPSQTIKTTIHEIAHSLLHKGGSKKYSRNIKELQAESVAYIVCQHLGIETSDYSFGYVGTWMEQEEQLLENLKVIKNCSSFIIDRIDSQLQNMH</sequence>